<gene>
    <name evidence="13" type="ORF">QBC38DRAFT_521589</name>
</gene>
<keyword evidence="3 11" id="KW-0732">Signal</keyword>
<dbReference type="PANTHER" id="PTHR47965:SF12">
    <property type="entry name" value="ASPARTIC PROTEINASE 3-RELATED"/>
    <property type="match status" value="1"/>
</dbReference>
<dbReference type="Proteomes" id="UP001301958">
    <property type="component" value="Unassembled WGS sequence"/>
</dbReference>
<dbReference type="GO" id="GO:0004190">
    <property type="term" value="F:aspartic-type endopeptidase activity"/>
    <property type="evidence" value="ECO:0007669"/>
    <property type="project" value="UniProtKB-KW"/>
</dbReference>
<dbReference type="InterPro" id="IPR021109">
    <property type="entry name" value="Peptidase_aspartic_dom_sf"/>
</dbReference>
<feature type="active site" evidence="7">
    <location>
        <position position="61"/>
    </location>
</feature>
<keyword evidence="10" id="KW-0472">Membrane</keyword>
<dbReference type="PRINTS" id="PR00792">
    <property type="entry name" value="PEPSIN"/>
</dbReference>
<comment type="similarity">
    <text evidence="1">Belongs to the peptidase A1 family.</text>
</comment>
<evidence type="ECO:0000256" key="1">
    <source>
        <dbReference type="ARBA" id="ARBA00007447"/>
    </source>
</evidence>
<reference evidence="13" key="1">
    <citation type="journal article" date="2023" name="Mol. Phylogenet. Evol.">
        <title>Genome-scale phylogeny and comparative genomics of the fungal order Sordariales.</title>
        <authorList>
            <person name="Hensen N."/>
            <person name="Bonometti L."/>
            <person name="Westerberg I."/>
            <person name="Brannstrom I.O."/>
            <person name="Guillou S."/>
            <person name="Cros-Aarteil S."/>
            <person name="Calhoun S."/>
            <person name="Haridas S."/>
            <person name="Kuo A."/>
            <person name="Mondo S."/>
            <person name="Pangilinan J."/>
            <person name="Riley R."/>
            <person name="LaButti K."/>
            <person name="Andreopoulos B."/>
            <person name="Lipzen A."/>
            <person name="Chen C."/>
            <person name="Yan M."/>
            <person name="Daum C."/>
            <person name="Ng V."/>
            <person name="Clum A."/>
            <person name="Steindorff A."/>
            <person name="Ohm R.A."/>
            <person name="Martin F."/>
            <person name="Silar P."/>
            <person name="Natvig D.O."/>
            <person name="Lalanne C."/>
            <person name="Gautier V."/>
            <person name="Ament-Velasquez S.L."/>
            <person name="Kruys A."/>
            <person name="Hutchinson M.I."/>
            <person name="Powell A.J."/>
            <person name="Barry K."/>
            <person name="Miller A.N."/>
            <person name="Grigoriev I.V."/>
            <person name="Debuchy R."/>
            <person name="Gladieux P."/>
            <person name="Hiltunen Thoren M."/>
            <person name="Johannesson H."/>
        </authorList>
    </citation>
    <scope>NUCLEOTIDE SEQUENCE</scope>
    <source>
        <strain evidence="13">CBS 990.96</strain>
    </source>
</reference>
<feature type="compositionally biased region" description="Low complexity" evidence="9">
    <location>
        <begin position="394"/>
        <end position="465"/>
    </location>
</feature>
<dbReference type="AlphaFoldDB" id="A0AAN7BUJ4"/>
<evidence type="ECO:0000256" key="9">
    <source>
        <dbReference type="SAM" id="MobiDB-lite"/>
    </source>
</evidence>
<evidence type="ECO:0000256" key="10">
    <source>
        <dbReference type="SAM" id="Phobius"/>
    </source>
</evidence>
<dbReference type="InterPro" id="IPR001461">
    <property type="entry name" value="Aspartic_peptidase_A1"/>
</dbReference>
<feature type="compositionally biased region" description="Gly residues" evidence="9">
    <location>
        <begin position="732"/>
        <end position="749"/>
    </location>
</feature>
<protein>
    <submittedName>
        <fullName evidence="13">Aspartic peptidase domain-containing protein</fullName>
    </submittedName>
</protein>
<proteinExistence type="inferred from homology"/>
<feature type="disulfide bond" evidence="8">
    <location>
        <begin position="296"/>
        <end position="328"/>
    </location>
</feature>
<evidence type="ECO:0000256" key="4">
    <source>
        <dbReference type="ARBA" id="ARBA00022750"/>
    </source>
</evidence>
<dbReference type="SUPFAM" id="SSF50630">
    <property type="entry name" value="Acid proteases"/>
    <property type="match status" value="1"/>
</dbReference>
<feature type="signal peptide" evidence="11">
    <location>
        <begin position="1"/>
        <end position="18"/>
    </location>
</feature>
<evidence type="ECO:0000256" key="3">
    <source>
        <dbReference type="ARBA" id="ARBA00022729"/>
    </source>
</evidence>
<keyword evidence="2" id="KW-0645">Protease</keyword>
<evidence type="ECO:0000256" key="8">
    <source>
        <dbReference type="PIRSR" id="PIRSR601461-2"/>
    </source>
</evidence>
<keyword evidence="14" id="KW-1185">Reference proteome</keyword>
<keyword evidence="5" id="KW-0378">Hydrolase</keyword>
<feature type="compositionally biased region" description="Pro residues" evidence="9">
    <location>
        <begin position="704"/>
        <end position="716"/>
    </location>
</feature>
<dbReference type="GO" id="GO:0009277">
    <property type="term" value="C:fungal-type cell wall"/>
    <property type="evidence" value="ECO:0007669"/>
    <property type="project" value="TreeGrafter"/>
</dbReference>
<feature type="transmembrane region" description="Helical" evidence="10">
    <location>
        <begin position="781"/>
        <end position="812"/>
    </location>
</feature>
<keyword evidence="4" id="KW-0064">Aspartyl protease</keyword>
<feature type="chain" id="PRO_5042906414" evidence="11">
    <location>
        <begin position="19"/>
        <end position="890"/>
    </location>
</feature>
<sequence length="890" mass="91813">MSSKLLSLLTVLPAAVLASTDGAVYANGIVRYDITPKRDGSLYTIPLKLGTPGQSVPFKIDTGKSETWANPRCTSSVDPAFCQTQQRFTMSSTLIDLGVQGSALTREGISDGYVSFQYVADYVGVGQARITQQIFGVSYDSTAAVVSTLGLGPDLNGFTASYPLFLDNMVNQGLINSRAFSLDLKSFGGSGGSIIFGGVDTKKFQGELVKLPIIPGSQTPDATTRYWVYVNEISVSKEDGSVANAYETPEGGRGQPVYIDSGSAFSTLPGSIVNNIIAAFPSAVLNEPSGLYQVDCEGPEDVSVDFTFMDTTISVPYKDFIYNTGNICFLGVKEGDNSKAALGANFLRAAYVVFDQNNRNIHLAQTGDCGSELVPIEAGADGIPSVNGCAVPVTTTEASSTTTTEATSTETEATTTTTTTAESTTETTEAATTESDTETTEATTTESATETTESATTTEAPTATETDSDDECEETETASETVTESATESATESSTDVIPTITATDAPVTTTDSPITTTDSPITTTDSPITTTDSPITTTDSPITTTAEPTSDVDRTITYTSVYTATITSCAPTVTNCPNRPRVSVITQVITATTSVCPETTGAYTLTVPGTSGSSKVVTLTLTPHPVVPNPTPTPITVCPGGCGNGGGGVPQPSQPAGHTVPAIPSHPVEPVQPPHESHPSVPGQPPHGSNPSGPGQPPHESHPSPPGNPIHPAPATPTTLIPNPVPHPSHGHGGGSPSPTGSLGGGHHNGTVPAKPVVSGPVEVNAAGRVAGLSGLASGLLAVVVLAVGFIIHLFQISTLITLLPLIALALPSINATHGLKWTGVAIPSQPEITLHGYLDEITSQILSINSNYSPSTLNTTSLSSLGSGEEVTCRAMATGYRSQITKQQ</sequence>
<feature type="region of interest" description="Disordered" evidence="9">
    <location>
        <begin position="394"/>
        <end position="550"/>
    </location>
</feature>
<dbReference type="InterPro" id="IPR033121">
    <property type="entry name" value="PEPTIDASE_A1"/>
</dbReference>
<organism evidence="13 14">
    <name type="scientific">Podospora fimiseda</name>
    <dbReference type="NCBI Taxonomy" id="252190"/>
    <lineage>
        <taxon>Eukaryota</taxon>
        <taxon>Fungi</taxon>
        <taxon>Dikarya</taxon>
        <taxon>Ascomycota</taxon>
        <taxon>Pezizomycotina</taxon>
        <taxon>Sordariomycetes</taxon>
        <taxon>Sordariomycetidae</taxon>
        <taxon>Sordariales</taxon>
        <taxon>Podosporaceae</taxon>
        <taxon>Podospora</taxon>
    </lineage>
</organism>
<dbReference type="PANTHER" id="PTHR47965">
    <property type="entry name" value="ASPARTYL PROTEASE-RELATED"/>
    <property type="match status" value="1"/>
</dbReference>
<name>A0AAN7BUJ4_9PEZI</name>
<evidence type="ECO:0000256" key="11">
    <source>
        <dbReference type="SAM" id="SignalP"/>
    </source>
</evidence>
<dbReference type="GO" id="GO:0031505">
    <property type="term" value="P:fungal-type cell wall organization"/>
    <property type="evidence" value="ECO:0007669"/>
    <property type="project" value="TreeGrafter"/>
</dbReference>
<evidence type="ECO:0000256" key="6">
    <source>
        <dbReference type="ARBA" id="ARBA00023145"/>
    </source>
</evidence>
<dbReference type="PROSITE" id="PS51767">
    <property type="entry name" value="PEPTIDASE_A1"/>
    <property type="match status" value="1"/>
</dbReference>
<evidence type="ECO:0000313" key="13">
    <source>
        <dbReference type="EMBL" id="KAK4229253.1"/>
    </source>
</evidence>
<accession>A0AAN7BUJ4</accession>
<dbReference type="EMBL" id="MU865310">
    <property type="protein sequence ID" value="KAK4229253.1"/>
    <property type="molecule type" value="Genomic_DNA"/>
</dbReference>
<feature type="domain" description="Peptidase A1" evidence="12">
    <location>
        <begin position="43"/>
        <end position="364"/>
    </location>
</feature>
<evidence type="ECO:0000259" key="12">
    <source>
        <dbReference type="PROSITE" id="PS51767"/>
    </source>
</evidence>
<comment type="caution">
    <text evidence="13">The sequence shown here is derived from an EMBL/GenBank/DDBJ whole genome shotgun (WGS) entry which is preliminary data.</text>
</comment>
<evidence type="ECO:0000256" key="2">
    <source>
        <dbReference type="ARBA" id="ARBA00022670"/>
    </source>
</evidence>
<feature type="region of interest" description="Disordered" evidence="9">
    <location>
        <begin position="646"/>
        <end position="758"/>
    </location>
</feature>
<feature type="compositionally biased region" description="Acidic residues" evidence="9">
    <location>
        <begin position="466"/>
        <end position="477"/>
    </location>
</feature>
<dbReference type="Pfam" id="PF00026">
    <property type="entry name" value="Asp"/>
    <property type="match status" value="1"/>
</dbReference>
<keyword evidence="6" id="KW-0865">Zymogen</keyword>
<dbReference type="GO" id="GO:0005576">
    <property type="term" value="C:extracellular region"/>
    <property type="evidence" value="ECO:0007669"/>
    <property type="project" value="TreeGrafter"/>
</dbReference>
<evidence type="ECO:0000256" key="7">
    <source>
        <dbReference type="PIRSR" id="PIRSR601461-1"/>
    </source>
</evidence>
<feature type="active site" evidence="7">
    <location>
        <position position="260"/>
    </location>
</feature>
<dbReference type="Gene3D" id="2.40.70.10">
    <property type="entry name" value="Acid Proteases"/>
    <property type="match status" value="2"/>
</dbReference>
<keyword evidence="10" id="KW-1133">Transmembrane helix</keyword>
<evidence type="ECO:0000313" key="14">
    <source>
        <dbReference type="Proteomes" id="UP001301958"/>
    </source>
</evidence>
<keyword evidence="8" id="KW-1015">Disulfide bond</keyword>
<evidence type="ECO:0000256" key="5">
    <source>
        <dbReference type="ARBA" id="ARBA00022801"/>
    </source>
</evidence>
<keyword evidence="10" id="KW-0812">Transmembrane</keyword>
<dbReference type="GO" id="GO:0006508">
    <property type="term" value="P:proteolysis"/>
    <property type="evidence" value="ECO:0007669"/>
    <property type="project" value="UniProtKB-KW"/>
</dbReference>
<feature type="compositionally biased region" description="Low complexity" evidence="9">
    <location>
        <begin position="478"/>
        <end position="546"/>
    </location>
</feature>
<reference evidence="13" key="2">
    <citation type="submission" date="2023-05" db="EMBL/GenBank/DDBJ databases">
        <authorList>
            <consortium name="Lawrence Berkeley National Laboratory"/>
            <person name="Steindorff A."/>
            <person name="Hensen N."/>
            <person name="Bonometti L."/>
            <person name="Westerberg I."/>
            <person name="Brannstrom I.O."/>
            <person name="Guillou S."/>
            <person name="Cros-Aarteil S."/>
            <person name="Calhoun S."/>
            <person name="Haridas S."/>
            <person name="Kuo A."/>
            <person name="Mondo S."/>
            <person name="Pangilinan J."/>
            <person name="Riley R."/>
            <person name="Labutti K."/>
            <person name="Andreopoulos B."/>
            <person name="Lipzen A."/>
            <person name="Chen C."/>
            <person name="Yanf M."/>
            <person name="Daum C."/>
            <person name="Ng V."/>
            <person name="Clum A."/>
            <person name="Ohm R."/>
            <person name="Martin F."/>
            <person name="Silar P."/>
            <person name="Natvig D."/>
            <person name="Lalanne C."/>
            <person name="Gautier V."/>
            <person name="Ament-Velasquez S.L."/>
            <person name="Kruys A."/>
            <person name="Hutchinson M.I."/>
            <person name="Powell A.J."/>
            <person name="Barry K."/>
            <person name="Miller A.N."/>
            <person name="Grigoriev I.V."/>
            <person name="Debuchy R."/>
            <person name="Gladieux P."/>
            <person name="Thoren M.H."/>
            <person name="Johannesson H."/>
        </authorList>
    </citation>
    <scope>NUCLEOTIDE SEQUENCE</scope>
    <source>
        <strain evidence="13">CBS 990.96</strain>
    </source>
</reference>